<evidence type="ECO:0000259" key="2">
    <source>
        <dbReference type="Pfam" id="PF00456"/>
    </source>
</evidence>
<evidence type="ECO:0000256" key="1">
    <source>
        <dbReference type="SAM" id="MobiDB-lite"/>
    </source>
</evidence>
<dbReference type="PANTHER" id="PTHR47514">
    <property type="entry name" value="TRANSKETOLASE N-TERMINAL SECTION-RELATED"/>
    <property type="match status" value="1"/>
</dbReference>
<dbReference type="Proteomes" id="UP001598251">
    <property type="component" value="Unassembled WGS sequence"/>
</dbReference>
<keyword evidence="4" id="KW-1185">Reference proteome</keyword>
<dbReference type="RefSeq" id="WP_382829483.1">
    <property type="nucleotide sequence ID" value="NZ_JBHXLY010000031.1"/>
</dbReference>
<dbReference type="InterPro" id="IPR029061">
    <property type="entry name" value="THDP-binding"/>
</dbReference>
<protein>
    <submittedName>
        <fullName evidence="3">Transketolase</fullName>
    </submittedName>
</protein>
<comment type="caution">
    <text evidence="3">The sequence shown here is derived from an EMBL/GenBank/DDBJ whole genome shotgun (WGS) entry which is preliminary data.</text>
</comment>
<feature type="region of interest" description="Disordered" evidence="1">
    <location>
        <begin position="1"/>
        <end position="22"/>
    </location>
</feature>
<dbReference type="Gene3D" id="3.40.50.970">
    <property type="match status" value="1"/>
</dbReference>
<evidence type="ECO:0000313" key="3">
    <source>
        <dbReference type="EMBL" id="MFD4217456.1"/>
    </source>
</evidence>
<gene>
    <name evidence="3" type="ORF">ACFWSS_31780</name>
</gene>
<dbReference type="PANTHER" id="PTHR47514:SF2">
    <property type="entry name" value="TRANSKETOLASE"/>
    <property type="match status" value="1"/>
</dbReference>
<proteinExistence type="predicted"/>
<dbReference type="EMBL" id="JBHXOF010000031">
    <property type="protein sequence ID" value="MFD4217456.1"/>
    <property type="molecule type" value="Genomic_DNA"/>
</dbReference>
<dbReference type="SUPFAM" id="SSF52518">
    <property type="entry name" value="Thiamin diphosphate-binding fold (THDP-binding)"/>
    <property type="match status" value="1"/>
</dbReference>
<dbReference type="InterPro" id="IPR005474">
    <property type="entry name" value="Transketolase_N"/>
</dbReference>
<feature type="domain" description="Transketolase N-terminal" evidence="2">
    <location>
        <begin position="42"/>
        <end position="229"/>
    </location>
</feature>
<organism evidence="3 4">
    <name type="scientific">Streptomyces sindenensis</name>
    <dbReference type="NCBI Taxonomy" id="67363"/>
    <lineage>
        <taxon>Bacteria</taxon>
        <taxon>Bacillati</taxon>
        <taxon>Actinomycetota</taxon>
        <taxon>Actinomycetes</taxon>
        <taxon>Kitasatosporales</taxon>
        <taxon>Streptomycetaceae</taxon>
        <taxon>Streptomyces</taxon>
    </lineage>
</organism>
<sequence length="247" mass="25808">MTNTTAAPAPGRLAAPTPAPSPAPAFRDLPRLIALMTGAEKHAPAAHSTLDALWVLYDRVLRVTPATVDDPGRDRFLLSKGHGPMAYYAVLAAHGFFDRALLPGFGSYDSPLGHHPDRVLVPGAEIGSGSLGHGLPLAVGTVLGLRAQGLTDPRVWVLIGDAELDEGSNHEAIAHAGPAGLEQLHTLVIDNASATHGWPGGIASRFASAGWDAVTVDGRDHEALYEAFTTPHPGRPLAVVARVEPKN</sequence>
<name>A0ABW6EQA8_9ACTN</name>
<evidence type="ECO:0000313" key="4">
    <source>
        <dbReference type="Proteomes" id="UP001598251"/>
    </source>
</evidence>
<accession>A0ABW6EQA8</accession>
<reference evidence="3 4" key="1">
    <citation type="submission" date="2024-09" db="EMBL/GenBank/DDBJ databases">
        <title>The Natural Products Discovery Center: Release of the First 8490 Sequenced Strains for Exploring Actinobacteria Biosynthetic Diversity.</title>
        <authorList>
            <person name="Kalkreuter E."/>
            <person name="Kautsar S.A."/>
            <person name="Yang D."/>
            <person name="Bader C.D."/>
            <person name="Teijaro C.N."/>
            <person name="Fluegel L."/>
            <person name="Davis C.M."/>
            <person name="Simpson J.R."/>
            <person name="Lauterbach L."/>
            <person name="Steele A.D."/>
            <person name="Gui C."/>
            <person name="Meng S."/>
            <person name="Li G."/>
            <person name="Viehrig K."/>
            <person name="Ye F."/>
            <person name="Su P."/>
            <person name="Kiefer A.F."/>
            <person name="Nichols A."/>
            <person name="Cepeda A.J."/>
            <person name="Yan W."/>
            <person name="Fan B."/>
            <person name="Jiang Y."/>
            <person name="Adhikari A."/>
            <person name="Zheng C.-J."/>
            <person name="Schuster L."/>
            <person name="Cowan T.M."/>
            <person name="Smanski M.J."/>
            <person name="Chevrette M.G."/>
            <person name="De Carvalho L.P.S."/>
            <person name="Shen B."/>
        </authorList>
    </citation>
    <scope>NUCLEOTIDE SEQUENCE [LARGE SCALE GENOMIC DNA]</scope>
    <source>
        <strain evidence="3 4">NPDC058546</strain>
    </source>
</reference>
<dbReference type="Pfam" id="PF00456">
    <property type="entry name" value="Transketolase_N"/>
    <property type="match status" value="1"/>
</dbReference>